<dbReference type="SMART" id="SM00327">
    <property type="entry name" value="VWA"/>
    <property type="match status" value="1"/>
</dbReference>
<keyword evidence="5" id="KW-1185">Reference proteome</keyword>
<accession>A0A9J7HIQ7</accession>
<dbReference type="Proteomes" id="UP000001554">
    <property type="component" value="Chromosome 17"/>
</dbReference>
<dbReference type="InterPro" id="IPR012314">
    <property type="entry name" value="Pept_M12B_GON-ADAMTSs"/>
</dbReference>
<dbReference type="PANTHER" id="PTHR24020:SF87">
    <property type="entry name" value="COLLAGEN ALPHA-1(VI) CHAIN-LIKE"/>
    <property type="match status" value="1"/>
</dbReference>
<feature type="domain" description="VWFA" evidence="3">
    <location>
        <begin position="236"/>
        <end position="403"/>
    </location>
</feature>
<keyword evidence="2" id="KW-0732">Signal</keyword>
<proteinExistence type="predicted"/>
<evidence type="ECO:0000313" key="6">
    <source>
        <dbReference type="RefSeq" id="XP_035660181.1"/>
    </source>
</evidence>
<dbReference type="GeneID" id="118404906"/>
<evidence type="ECO:0000313" key="5">
    <source>
        <dbReference type="Proteomes" id="UP000001554"/>
    </source>
</evidence>
<dbReference type="KEGG" id="bfo:118404906"/>
<reference evidence="5" key="1">
    <citation type="journal article" date="2020" name="Nat. Ecol. Evol.">
        <title>Deeply conserved synteny resolves early events in vertebrate evolution.</title>
        <authorList>
            <person name="Simakov O."/>
            <person name="Marletaz F."/>
            <person name="Yue J.X."/>
            <person name="O'Connell B."/>
            <person name="Jenkins J."/>
            <person name="Brandt A."/>
            <person name="Calef R."/>
            <person name="Tung C.H."/>
            <person name="Huang T.K."/>
            <person name="Schmutz J."/>
            <person name="Satoh N."/>
            <person name="Yu J.K."/>
            <person name="Putnam N.H."/>
            <person name="Green R.E."/>
            <person name="Rokhsar D.S."/>
        </authorList>
    </citation>
    <scope>NUCLEOTIDE SEQUENCE [LARGE SCALE GENOMIC DNA]</scope>
    <source>
        <strain evidence="5">S238N-H82</strain>
    </source>
</reference>
<evidence type="ECO:0000259" key="4">
    <source>
        <dbReference type="PROSITE" id="PS51046"/>
    </source>
</evidence>
<feature type="domain" description="GON" evidence="4">
    <location>
        <begin position="25"/>
        <end position="230"/>
    </location>
</feature>
<dbReference type="PRINTS" id="PR00453">
    <property type="entry name" value="VWFADOMAIN"/>
</dbReference>
<feature type="chain" id="PRO_5039955384" evidence="2">
    <location>
        <begin position="22"/>
        <end position="406"/>
    </location>
</feature>
<dbReference type="AlphaFoldDB" id="A0A9J7HIQ7"/>
<protein>
    <submittedName>
        <fullName evidence="6">Uncharacterized protein LOC118404906</fullName>
    </submittedName>
</protein>
<evidence type="ECO:0000259" key="3">
    <source>
        <dbReference type="PROSITE" id="PS50234"/>
    </source>
</evidence>
<dbReference type="Pfam" id="PF08685">
    <property type="entry name" value="GON"/>
    <property type="match status" value="1"/>
</dbReference>
<reference evidence="6" key="2">
    <citation type="submission" date="2025-08" db="UniProtKB">
        <authorList>
            <consortium name="RefSeq"/>
        </authorList>
    </citation>
    <scope>IDENTIFICATION</scope>
    <source>
        <strain evidence="6">S238N-H82</strain>
        <tissue evidence="6">Testes</tissue>
    </source>
</reference>
<dbReference type="GO" id="GO:0008270">
    <property type="term" value="F:zinc ion binding"/>
    <property type="evidence" value="ECO:0007669"/>
    <property type="project" value="InterPro"/>
</dbReference>
<organism evidence="5 6">
    <name type="scientific">Branchiostoma floridae</name>
    <name type="common">Florida lancelet</name>
    <name type="synonym">Amphioxus</name>
    <dbReference type="NCBI Taxonomy" id="7739"/>
    <lineage>
        <taxon>Eukaryota</taxon>
        <taxon>Metazoa</taxon>
        <taxon>Chordata</taxon>
        <taxon>Cephalochordata</taxon>
        <taxon>Leptocardii</taxon>
        <taxon>Amphioxiformes</taxon>
        <taxon>Branchiostomatidae</taxon>
        <taxon>Branchiostoma</taxon>
    </lineage>
</organism>
<name>A0A9J7HIQ7_BRAFL</name>
<dbReference type="RefSeq" id="XP_035660181.1">
    <property type="nucleotide sequence ID" value="XM_035804288.1"/>
</dbReference>
<sequence length="406" mass="44021">MLGKLLLTAAVALAAIHGSAAQGDKPTSCVEAKSLLSNANDGEYTLYPFSTDSDVSLRVYCHDMASAEPKEFLTLPSGPDENYAIFFADRLSNAYQWQCTGPFQGQYAARGTTKFSKLRIQFEPSRIEVIGNDYTFAETTGPNDIAYGQAGDCYSARQGCAKGTFKVDLTGTGLELDPEVHWVMGPTYPGSLTINDMFISEDRKVASARCGGWCGSCRPDGGEIYLTPSIVPCAIDIVLVLDVSSSISQDQFLLARDFMMDFVDCAAFEGKDVRVRVISYTCEAHTYFSLTPITVGMSYEIEHLMRGDGGGETRTGHAIYHMRHTSKFGAESHHAAVILTDGQSDDDAIAEAEDARDAGIDLYAVVVGNFQNRASFPAMTNDPDRVFDTSQACDAAQKIVDDQCGM</sequence>
<evidence type="ECO:0000256" key="2">
    <source>
        <dbReference type="SAM" id="SignalP"/>
    </source>
</evidence>
<dbReference type="OrthoDB" id="5855429at2759"/>
<dbReference type="InterPro" id="IPR002035">
    <property type="entry name" value="VWF_A"/>
</dbReference>
<dbReference type="PROSITE" id="PS51046">
    <property type="entry name" value="GON"/>
    <property type="match status" value="1"/>
</dbReference>
<dbReference type="InterPro" id="IPR050525">
    <property type="entry name" value="ECM_Assembly_Org"/>
</dbReference>
<dbReference type="PROSITE" id="PS50234">
    <property type="entry name" value="VWFA"/>
    <property type="match status" value="1"/>
</dbReference>
<gene>
    <name evidence="6" type="primary">LOC118404906</name>
</gene>
<dbReference type="SUPFAM" id="SSF53300">
    <property type="entry name" value="vWA-like"/>
    <property type="match status" value="1"/>
</dbReference>
<dbReference type="InterPro" id="IPR036465">
    <property type="entry name" value="vWFA_dom_sf"/>
</dbReference>
<dbReference type="CDD" id="cd01450">
    <property type="entry name" value="vWFA_subfamily_ECM"/>
    <property type="match status" value="1"/>
</dbReference>
<evidence type="ECO:0000256" key="1">
    <source>
        <dbReference type="ARBA" id="ARBA00022723"/>
    </source>
</evidence>
<dbReference type="PANTHER" id="PTHR24020">
    <property type="entry name" value="COLLAGEN ALPHA"/>
    <property type="match status" value="1"/>
</dbReference>
<dbReference type="GO" id="GO:0004222">
    <property type="term" value="F:metalloendopeptidase activity"/>
    <property type="evidence" value="ECO:0007669"/>
    <property type="project" value="InterPro"/>
</dbReference>
<feature type="signal peptide" evidence="2">
    <location>
        <begin position="1"/>
        <end position="21"/>
    </location>
</feature>
<keyword evidence="1" id="KW-0479">Metal-binding</keyword>
<dbReference type="Gene3D" id="3.40.50.410">
    <property type="entry name" value="von Willebrand factor, type A domain"/>
    <property type="match status" value="1"/>
</dbReference>
<dbReference type="Pfam" id="PF00092">
    <property type="entry name" value="VWA"/>
    <property type="match status" value="1"/>
</dbReference>